<dbReference type="GO" id="GO:0016747">
    <property type="term" value="F:acyltransferase activity, transferring groups other than amino-acyl groups"/>
    <property type="evidence" value="ECO:0007669"/>
    <property type="project" value="InterPro"/>
</dbReference>
<reference evidence="2" key="1">
    <citation type="submission" date="2021-05" db="EMBL/GenBank/DDBJ databases">
        <authorList>
            <person name="Pietrasiak N."/>
            <person name="Ward R."/>
            <person name="Stajich J.E."/>
            <person name="Kurbessoian T."/>
        </authorList>
    </citation>
    <scope>NUCLEOTIDE SEQUENCE</scope>
    <source>
        <strain evidence="2">CPER-KK1</strain>
    </source>
</reference>
<dbReference type="Proteomes" id="UP000753908">
    <property type="component" value="Unassembled WGS sequence"/>
</dbReference>
<protein>
    <submittedName>
        <fullName evidence="2">GNAT family N-acetyltransferase</fullName>
    </submittedName>
</protein>
<dbReference type="EMBL" id="JAHHIF010000037">
    <property type="protein sequence ID" value="MBW4547243.1"/>
    <property type="molecule type" value="Genomic_DNA"/>
</dbReference>
<proteinExistence type="predicted"/>
<reference evidence="2" key="2">
    <citation type="journal article" date="2022" name="Microbiol. Resour. Announc.">
        <title>Metagenome Sequencing to Explore Phylogenomics of Terrestrial Cyanobacteria.</title>
        <authorList>
            <person name="Ward R.D."/>
            <person name="Stajich J.E."/>
            <person name="Johansen J.R."/>
            <person name="Huntemann M."/>
            <person name="Clum A."/>
            <person name="Foster B."/>
            <person name="Foster B."/>
            <person name="Roux S."/>
            <person name="Palaniappan K."/>
            <person name="Varghese N."/>
            <person name="Mukherjee S."/>
            <person name="Reddy T.B.K."/>
            <person name="Daum C."/>
            <person name="Copeland A."/>
            <person name="Chen I.A."/>
            <person name="Ivanova N.N."/>
            <person name="Kyrpides N.C."/>
            <person name="Shapiro N."/>
            <person name="Eloe-Fadrosh E.A."/>
            <person name="Pietrasiak N."/>
        </authorList>
    </citation>
    <scope>NUCLEOTIDE SEQUENCE</scope>
    <source>
        <strain evidence="2">CPER-KK1</strain>
    </source>
</reference>
<dbReference type="AlphaFoldDB" id="A0A951UB67"/>
<dbReference type="CDD" id="cd04301">
    <property type="entry name" value="NAT_SF"/>
    <property type="match status" value="1"/>
</dbReference>
<dbReference type="InterPro" id="IPR000182">
    <property type="entry name" value="GNAT_dom"/>
</dbReference>
<organism evidence="2 3">
    <name type="scientific">Symplocastrum torsivum CPER-KK1</name>
    <dbReference type="NCBI Taxonomy" id="450513"/>
    <lineage>
        <taxon>Bacteria</taxon>
        <taxon>Bacillati</taxon>
        <taxon>Cyanobacteriota</taxon>
        <taxon>Cyanophyceae</taxon>
        <taxon>Oscillatoriophycideae</taxon>
        <taxon>Oscillatoriales</taxon>
        <taxon>Microcoleaceae</taxon>
        <taxon>Symplocastrum</taxon>
    </lineage>
</organism>
<name>A0A951UB67_9CYAN</name>
<dbReference type="Gene3D" id="3.40.630.30">
    <property type="match status" value="1"/>
</dbReference>
<dbReference type="SUPFAM" id="SSF55729">
    <property type="entry name" value="Acyl-CoA N-acyltransferases (Nat)"/>
    <property type="match status" value="1"/>
</dbReference>
<feature type="domain" description="N-acetyltransferase" evidence="1">
    <location>
        <begin position="36"/>
        <end position="178"/>
    </location>
</feature>
<evidence type="ECO:0000313" key="2">
    <source>
        <dbReference type="EMBL" id="MBW4547243.1"/>
    </source>
</evidence>
<dbReference type="PROSITE" id="PS51186">
    <property type="entry name" value="GNAT"/>
    <property type="match status" value="1"/>
</dbReference>
<comment type="caution">
    <text evidence="2">The sequence shown here is derived from an EMBL/GenBank/DDBJ whole genome shotgun (WGS) entry which is preliminary data.</text>
</comment>
<accession>A0A951UB67</accession>
<dbReference type="Pfam" id="PF00583">
    <property type="entry name" value="Acetyltransf_1"/>
    <property type="match status" value="1"/>
</dbReference>
<dbReference type="InterPro" id="IPR016181">
    <property type="entry name" value="Acyl_CoA_acyltransferase"/>
</dbReference>
<evidence type="ECO:0000313" key="3">
    <source>
        <dbReference type="Proteomes" id="UP000753908"/>
    </source>
</evidence>
<evidence type="ECO:0000259" key="1">
    <source>
        <dbReference type="PROSITE" id="PS51186"/>
    </source>
</evidence>
<sequence>MSATTSLIPDVLVTTYLQMTDENQFRPAFLEDCSGLSVKTMEEPDVAFYRFLYSSVGEQWKWRDRLLLAEPELEALLAAPETSVHVLYVGDGPAGYVELAQSDNSTEIVYFGLCPDYMGKGLGKHLLSYGIVQAWNNGAKRLWVHTCNLDSPYALDNYIKRGFSVYKVDEQPMPEHYL</sequence>
<gene>
    <name evidence="2" type="ORF">KME25_22815</name>
</gene>